<feature type="domain" description="Cytochrome c" evidence="7">
    <location>
        <begin position="260"/>
        <end position="336"/>
    </location>
</feature>
<dbReference type="EMBL" id="UOEI01000017">
    <property type="protein sequence ID" value="VAV89480.1"/>
    <property type="molecule type" value="Genomic_DNA"/>
</dbReference>
<keyword evidence="4" id="KW-0249">Electron transport</keyword>
<keyword evidence="6" id="KW-0472">Membrane</keyword>
<feature type="transmembrane region" description="Helical" evidence="6">
    <location>
        <begin position="149"/>
        <end position="174"/>
    </location>
</feature>
<evidence type="ECO:0000256" key="3">
    <source>
        <dbReference type="ARBA" id="ARBA00022723"/>
    </source>
</evidence>
<dbReference type="InterPro" id="IPR009056">
    <property type="entry name" value="Cyt_c-like_dom"/>
</dbReference>
<sequence length="336" mass="34781">MIVRNIVRTTRIVAAAFAATMVLIVAQPALAGGVEIAVGAPDTVTVGQDVEIKAVLSQDGAPLADAEVAVTYQASLGGESSRVQIASATTDETGTAVMIFQQRADDNGEMQVVYLGPDTEPVEPYVFTINVAPGGEQLYTNQSGVRIPFLNGTLVILVISGVWVLIATAAIYIVRVGNAGHIAETVAEGQDGSAWISVLLATVAVITAIGMVIVFVRAPVANTHITDPHSYTRTPIAYIDTAFPNVGFGLADESAANTGDAVADGSLLYFKYGCAACHGLNGQGATVGPELAGEIGSFGNFAEDVREGPKGMPAYGEASISDENLQKIHAFLKDGD</sequence>
<evidence type="ECO:0000256" key="4">
    <source>
        <dbReference type="ARBA" id="ARBA00022982"/>
    </source>
</evidence>
<dbReference type="GO" id="GO:0020037">
    <property type="term" value="F:heme binding"/>
    <property type="evidence" value="ECO:0007669"/>
    <property type="project" value="InterPro"/>
</dbReference>
<keyword evidence="6" id="KW-1133">Transmembrane helix</keyword>
<evidence type="ECO:0000259" key="7">
    <source>
        <dbReference type="PROSITE" id="PS51007"/>
    </source>
</evidence>
<dbReference type="AlphaFoldDB" id="A0A3B0R8E9"/>
<dbReference type="GO" id="GO:0046872">
    <property type="term" value="F:metal ion binding"/>
    <property type="evidence" value="ECO:0007669"/>
    <property type="project" value="UniProtKB-KW"/>
</dbReference>
<organism evidence="8">
    <name type="scientific">hydrothermal vent metagenome</name>
    <dbReference type="NCBI Taxonomy" id="652676"/>
    <lineage>
        <taxon>unclassified sequences</taxon>
        <taxon>metagenomes</taxon>
        <taxon>ecological metagenomes</taxon>
    </lineage>
</organism>
<dbReference type="Gene3D" id="1.10.760.10">
    <property type="entry name" value="Cytochrome c-like domain"/>
    <property type="match status" value="1"/>
</dbReference>
<proteinExistence type="predicted"/>
<dbReference type="InterPro" id="IPR051811">
    <property type="entry name" value="Cytochrome_c550/c551-like"/>
</dbReference>
<gene>
    <name evidence="8" type="ORF">MNBD_ACTINO01-105</name>
</gene>
<evidence type="ECO:0000256" key="1">
    <source>
        <dbReference type="ARBA" id="ARBA00022448"/>
    </source>
</evidence>
<evidence type="ECO:0000256" key="6">
    <source>
        <dbReference type="SAM" id="Phobius"/>
    </source>
</evidence>
<dbReference type="InterPro" id="IPR036909">
    <property type="entry name" value="Cyt_c-like_dom_sf"/>
</dbReference>
<name>A0A3B0R8E9_9ZZZZ</name>
<keyword evidence="1" id="KW-0813">Transport</keyword>
<evidence type="ECO:0000256" key="5">
    <source>
        <dbReference type="ARBA" id="ARBA00023004"/>
    </source>
</evidence>
<dbReference type="PROSITE" id="PS51007">
    <property type="entry name" value="CYTC"/>
    <property type="match status" value="1"/>
</dbReference>
<protein>
    <recommendedName>
        <fullName evidence="7">Cytochrome c domain-containing protein</fullName>
    </recommendedName>
</protein>
<evidence type="ECO:0000313" key="8">
    <source>
        <dbReference type="EMBL" id="VAV89480.1"/>
    </source>
</evidence>
<keyword evidence="5" id="KW-0408">Iron</keyword>
<dbReference type="PANTHER" id="PTHR37823">
    <property type="entry name" value="CYTOCHROME C-553-LIKE"/>
    <property type="match status" value="1"/>
</dbReference>
<keyword evidence="6" id="KW-0812">Transmembrane</keyword>
<keyword evidence="3" id="KW-0479">Metal-binding</keyword>
<accession>A0A3B0R8E9</accession>
<reference evidence="8" key="1">
    <citation type="submission" date="2018-06" db="EMBL/GenBank/DDBJ databases">
        <authorList>
            <person name="Zhirakovskaya E."/>
        </authorList>
    </citation>
    <scope>NUCLEOTIDE SEQUENCE</scope>
</reference>
<dbReference type="SUPFAM" id="SSF46626">
    <property type="entry name" value="Cytochrome c"/>
    <property type="match status" value="1"/>
</dbReference>
<dbReference type="GO" id="GO:0009055">
    <property type="term" value="F:electron transfer activity"/>
    <property type="evidence" value="ECO:0007669"/>
    <property type="project" value="InterPro"/>
</dbReference>
<keyword evidence="2" id="KW-0349">Heme</keyword>
<evidence type="ECO:0000256" key="2">
    <source>
        <dbReference type="ARBA" id="ARBA00022617"/>
    </source>
</evidence>
<dbReference type="Pfam" id="PF13442">
    <property type="entry name" value="Cytochrome_CBB3"/>
    <property type="match status" value="1"/>
</dbReference>
<feature type="transmembrane region" description="Helical" evidence="6">
    <location>
        <begin position="194"/>
        <end position="216"/>
    </location>
</feature>